<dbReference type="InterPro" id="IPR036457">
    <property type="entry name" value="PPM-type-like_dom_sf"/>
</dbReference>
<dbReference type="SMART" id="SM00331">
    <property type="entry name" value="PP2C_SIG"/>
    <property type="match status" value="1"/>
</dbReference>
<feature type="region of interest" description="Disordered" evidence="1">
    <location>
        <begin position="1"/>
        <end position="48"/>
    </location>
</feature>
<feature type="compositionally biased region" description="Basic residues" evidence="1">
    <location>
        <begin position="13"/>
        <end position="24"/>
    </location>
</feature>
<dbReference type="PANTHER" id="PTHR13832">
    <property type="entry name" value="PROTEIN PHOSPHATASE 2C"/>
    <property type="match status" value="1"/>
</dbReference>
<name>A0A8T7M897_9CHLR</name>
<evidence type="ECO:0000313" key="4">
    <source>
        <dbReference type="EMBL" id="WJW68299.1"/>
    </source>
</evidence>
<dbReference type="InterPro" id="IPR001932">
    <property type="entry name" value="PPM-type_phosphatase-like_dom"/>
</dbReference>
<dbReference type="CDD" id="cd00143">
    <property type="entry name" value="PP2Cc"/>
    <property type="match status" value="1"/>
</dbReference>
<dbReference type="GO" id="GO:0004722">
    <property type="term" value="F:protein serine/threonine phosphatase activity"/>
    <property type="evidence" value="ECO:0007669"/>
    <property type="project" value="InterPro"/>
</dbReference>
<reference evidence="3 5" key="1">
    <citation type="submission" date="2020-06" db="EMBL/GenBank/DDBJ databases">
        <title>Anoxygenic phototrophic Chloroflexota member uses a Type I reaction center.</title>
        <authorList>
            <person name="Tsuji J.M."/>
            <person name="Shaw N.A."/>
            <person name="Nagashima S."/>
            <person name="Venkiteswaran J."/>
            <person name="Schiff S.L."/>
            <person name="Hanada S."/>
            <person name="Tank M."/>
            <person name="Neufeld J.D."/>
        </authorList>
    </citation>
    <scope>NUCLEOTIDE SEQUENCE [LARGE SCALE GENOMIC DNA]</scope>
    <source>
        <strain evidence="3">L227-S17</strain>
    </source>
</reference>
<evidence type="ECO:0000256" key="1">
    <source>
        <dbReference type="SAM" id="MobiDB-lite"/>
    </source>
</evidence>
<evidence type="ECO:0000313" key="3">
    <source>
        <dbReference type="EMBL" id="NWJ48365.1"/>
    </source>
</evidence>
<proteinExistence type="predicted"/>
<dbReference type="EMBL" id="JACATZ010000003">
    <property type="protein sequence ID" value="NWJ48365.1"/>
    <property type="molecule type" value="Genomic_DNA"/>
</dbReference>
<accession>A0A8T7M897</accession>
<dbReference type="AlphaFoldDB" id="A0A8T7M897"/>
<organism evidence="3 5">
    <name type="scientific">Candidatus Chlorohelix allophototropha</name>
    <dbReference type="NCBI Taxonomy" id="3003348"/>
    <lineage>
        <taxon>Bacteria</taxon>
        <taxon>Bacillati</taxon>
        <taxon>Chloroflexota</taxon>
        <taxon>Chloroflexia</taxon>
        <taxon>Candidatus Chloroheliales</taxon>
        <taxon>Candidatus Chloroheliaceae</taxon>
        <taxon>Candidatus Chlorohelix</taxon>
    </lineage>
</organism>
<dbReference type="PROSITE" id="PS51746">
    <property type="entry name" value="PPM_2"/>
    <property type="match status" value="1"/>
</dbReference>
<dbReference type="Proteomes" id="UP000521676">
    <property type="component" value="Unassembled WGS sequence"/>
</dbReference>
<dbReference type="RefSeq" id="WP_341470203.1">
    <property type="nucleotide sequence ID" value="NZ_CP128400.1"/>
</dbReference>
<dbReference type="PANTHER" id="PTHR13832:SF827">
    <property type="entry name" value="PROTEIN PHOSPHATASE 1L"/>
    <property type="match status" value="1"/>
</dbReference>
<dbReference type="Pfam" id="PF13672">
    <property type="entry name" value="PP2C_2"/>
    <property type="match status" value="1"/>
</dbReference>
<evidence type="ECO:0000313" key="6">
    <source>
        <dbReference type="Proteomes" id="UP001431572"/>
    </source>
</evidence>
<dbReference type="EMBL" id="CP128400">
    <property type="protein sequence ID" value="WJW68299.1"/>
    <property type="molecule type" value="Genomic_DNA"/>
</dbReference>
<evidence type="ECO:0000259" key="2">
    <source>
        <dbReference type="PROSITE" id="PS51746"/>
    </source>
</evidence>
<dbReference type="SUPFAM" id="SSF81606">
    <property type="entry name" value="PP2C-like"/>
    <property type="match status" value="1"/>
</dbReference>
<protein>
    <submittedName>
        <fullName evidence="4">Protein phosphatase 2C domain-containing protein</fullName>
    </submittedName>
    <submittedName>
        <fullName evidence="3">Serine/threonine-protein phosphatase</fullName>
    </submittedName>
</protein>
<dbReference type="InterPro" id="IPR015655">
    <property type="entry name" value="PP2C"/>
</dbReference>
<dbReference type="Proteomes" id="UP001431572">
    <property type="component" value="Chromosome 2"/>
</dbReference>
<sequence length="347" mass="37978">MFNKDIPGSGEKKKSKSSRSKTRKEKAPVVTENLPVVAPTEELTRPDPDMATQPLSSMDFSQLEVKPIDVTVNGTSSLIPQKVKCQQIEAAFASHVGMIRDNNEDSLTVFMGTIPRSENVPEQLFGFFAVADGMGGHENGEVASNIAIRTTSKNVVNEFYLRALSGLKPGSTGETPGEILVRLIENTNQLIIEQGQEARHNMGTTLTCIIILGSMAYVGHIGDSRLYGVNKETRQLQQITKDHSLVARLVEAGALTAQEALDSPQRSVLYRSLGQRLEMSADTDFFRISEYTHLVLCSDGLWDMLPDMSISYIINKYDEPATICQELINSANSAGGEDNVSVIVIKL</sequence>
<keyword evidence="6" id="KW-1185">Reference proteome</keyword>
<reference evidence="4" key="2">
    <citation type="journal article" date="2024" name="Nature">
        <title>Anoxygenic phototroph of the Chloroflexota uses a type I reaction centre.</title>
        <authorList>
            <person name="Tsuji J.M."/>
            <person name="Shaw N.A."/>
            <person name="Nagashima S."/>
            <person name="Venkiteswaran J.J."/>
            <person name="Schiff S.L."/>
            <person name="Watanabe T."/>
            <person name="Fukui M."/>
            <person name="Hanada S."/>
            <person name="Tank M."/>
            <person name="Neufeld J.D."/>
        </authorList>
    </citation>
    <scope>NUCLEOTIDE SEQUENCE</scope>
    <source>
        <strain evidence="4">L227-S17</strain>
    </source>
</reference>
<dbReference type="SMART" id="SM00332">
    <property type="entry name" value="PP2Cc"/>
    <property type="match status" value="1"/>
</dbReference>
<dbReference type="Gene3D" id="3.60.40.10">
    <property type="entry name" value="PPM-type phosphatase domain"/>
    <property type="match status" value="1"/>
</dbReference>
<gene>
    <name evidence="3" type="ORF">HXX08_21115</name>
    <name evidence="4" type="ORF">OZ401_003907</name>
</gene>
<feature type="domain" description="PPM-type phosphatase" evidence="2">
    <location>
        <begin position="89"/>
        <end position="347"/>
    </location>
</feature>
<evidence type="ECO:0000313" key="5">
    <source>
        <dbReference type="Proteomes" id="UP000521676"/>
    </source>
</evidence>